<accession>A0A917G6R4</accession>
<feature type="transmembrane region" description="Helical" evidence="8">
    <location>
        <begin position="29"/>
        <end position="48"/>
    </location>
</feature>
<keyword evidence="3" id="KW-0813">Transport</keyword>
<name>A0A917G6R4_9NOCA</name>
<comment type="caution">
    <text evidence="9">The sequence shown here is derived from an EMBL/GenBank/DDBJ whole genome shotgun (WGS) entry which is preliminary data.</text>
</comment>
<keyword evidence="6 8" id="KW-1133">Transmembrane helix</keyword>
<keyword evidence="5 8" id="KW-0812">Transmembrane</keyword>
<organism evidence="9 10">
    <name type="scientific">Rhodococcoides trifolii</name>
    <dbReference type="NCBI Taxonomy" id="908250"/>
    <lineage>
        <taxon>Bacteria</taxon>
        <taxon>Bacillati</taxon>
        <taxon>Actinomycetota</taxon>
        <taxon>Actinomycetes</taxon>
        <taxon>Mycobacteriales</taxon>
        <taxon>Nocardiaceae</taxon>
        <taxon>Rhodococcoides</taxon>
    </lineage>
</organism>
<evidence type="ECO:0000256" key="6">
    <source>
        <dbReference type="ARBA" id="ARBA00022989"/>
    </source>
</evidence>
<dbReference type="EMBL" id="BMCU01000005">
    <property type="protein sequence ID" value="GGG24656.1"/>
    <property type="molecule type" value="Genomic_DNA"/>
</dbReference>
<reference evidence="9" key="2">
    <citation type="submission" date="2020-09" db="EMBL/GenBank/DDBJ databases">
        <authorList>
            <person name="Sun Q."/>
            <person name="Sedlacek I."/>
        </authorList>
    </citation>
    <scope>NUCLEOTIDE SEQUENCE</scope>
    <source>
        <strain evidence="9">CCM 7905</strain>
    </source>
</reference>
<dbReference type="InterPro" id="IPR000522">
    <property type="entry name" value="ABC_transptr_permease_BtuC"/>
</dbReference>
<protein>
    <submittedName>
        <fullName evidence="9">Uncharacterized protein</fullName>
    </submittedName>
</protein>
<evidence type="ECO:0000313" key="10">
    <source>
        <dbReference type="Proteomes" id="UP000654257"/>
    </source>
</evidence>
<dbReference type="Pfam" id="PF01032">
    <property type="entry name" value="FecCD"/>
    <property type="match status" value="1"/>
</dbReference>
<keyword evidence="4" id="KW-1003">Cell membrane</keyword>
<comment type="subcellular location">
    <subcellularLocation>
        <location evidence="1">Cell membrane</location>
        <topology evidence="1">Multi-pass membrane protein</topology>
    </subcellularLocation>
</comment>
<sequence>MTSAAFMGGALLMAAHFTALLTASFYRAIPVGLVTMCIGGVYFIYLLVRGARDQV</sequence>
<evidence type="ECO:0000256" key="7">
    <source>
        <dbReference type="ARBA" id="ARBA00023136"/>
    </source>
</evidence>
<gene>
    <name evidence="9" type="ORF">GCM10007304_43130</name>
</gene>
<keyword evidence="7 8" id="KW-0472">Membrane</keyword>
<evidence type="ECO:0000256" key="1">
    <source>
        <dbReference type="ARBA" id="ARBA00004651"/>
    </source>
</evidence>
<dbReference type="Gene3D" id="1.10.3470.10">
    <property type="entry name" value="ABC transporter involved in vitamin B12 uptake, BtuC"/>
    <property type="match status" value="1"/>
</dbReference>
<evidence type="ECO:0000313" key="9">
    <source>
        <dbReference type="EMBL" id="GGG24656.1"/>
    </source>
</evidence>
<dbReference type="SUPFAM" id="SSF81345">
    <property type="entry name" value="ABC transporter involved in vitamin B12 uptake, BtuC"/>
    <property type="match status" value="1"/>
</dbReference>
<evidence type="ECO:0000256" key="8">
    <source>
        <dbReference type="SAM" id="Phobius"/>
    </source>
</evidence>
<reference evidence="9" key="1">
    <citation type="journal article" date="2014" name="Int. J. Syst. Evol. Microbiol.">
        <title>Complete genome sequence of Corynebacterium casei LMG S-19264T (=DSM 44701T), isolated from a smear-ripened cheese.</title>
        <authorList>
            <consortium name="US DOE Joint Genome Institute (JGI-PGF)"/>
            <person name="Walter F."/>
            <person name="Albersmeier A."/>
            <person name="Kalinowski J."/>
            <person name="Ruckert C."/>
        </authorList>
    </citation>
    <scope>NUCLEOTIDE SEQUENCE</scope>
    <source>
        <strain evidence="9">CCM 7905</strain>
    </source>
</reference>
<evidence type="ECO:0000256" key="4">
    <source>
        <dbReference type="ARBA" id="ARBA00022475"/>
    </source>
</evidence>
<proteinExistence type="inferred from homology"/>
<dbReference type="AlphaFoldDB" id="A0A917G6R4"/>
<keyword evidence="10" id="KW-1185">Reference proteome</keyword>
<evidence type="ECO:0000256" key="2">
    <source>
        <dbReference type="ARBA" id="ARBA00007935"/>
    </source>
</evidence>
<dbReference type="GO" id="GO:0005886">
    <property type="term" value="C:plasma membrane"/>
    <property type="evidence" value="ECO:0007669"/>
    <property type="project" value="UniProtKB-SubCell"/>
</dbReference>
<dbReference type="InterPro" id="IPR037294">
    <property type="entry name" value="ABC_BtuC-like"/>
</dbReference>
<dbReference type="GO" id="GO:0022857">
    <property type="term" value="F:transmembrane transporter activity"/>
    <property type="evidence" value="ECO:0007669"/>
    <property type="project" value="InterPro"/>
</dbReference>
<dbReference type="Proteomes" id="UP000654257">
    <property type="component" value="Unassembled WGS sequence"/>
</dbReference>
<evidence type="ECO:0000256" key="5">
    <source>
        <dbReference type="ARBA" id="ARBA00022692"/>
    </source>
</evidence>
<comment type="similarity">
    <text evidence="2">Belongs to the binding-protein-dependent transport system permease family. FecCD subfamily.</text>
</comment>
<evidence type="ECO:0000256" key="3">
    <source>
        <dbReference type="ARBA" id="ARBA00022448"/>
    </source>
</evidence>